<gene>
    <name evidence="1" type="ORF">J0656_19895</name>
</gene>
<dbReference type="Proteomes" id="UP000664044">
    <property type="component" value="Unassembled WGS sequence"/>
</dbReference>
<sequence length="83" mass="10091">MSKTKWIFCTYWVEVEHCMHSCIYYENKEDSFFQSLKPYDQNKYLRMVNTNLTETHKEIFGDSEIIKAMESHNRNLERIGNVF</sequence>
<keyword evidence="2" id="KW-1185">Reference proteome</keyword>
<dbReference type="EMBL" id="JAFLNL010000023">
    <property type="protein sequence ID" value="MBO0356291.1"/>
    <property type="molecule type" value="Genomic_DNA"/>
</dbReference>
<dbReference type="RefSeq" id="WP_163624602.1">
    <property type="nucleotide sequence ID" value="NZ_JAFLNL010000023.1"/>
</dbReference>
<reference evidence="1 2" key="1">
    <citation type="submission" date="2021-03" db="EMBL/GenBank/DDBJ databases">
        <title>Muricauda lutimaris sp. nov. and Muricauda ruestringensis sp. nov, two marine members of the Flavobacteriaceae isolated from deep sea sediments of Western Pacific.</title>
        <authorList>
            <person name="Zhao S."/>
            <person name="Liu R."/>
        </authorList>
    </citation>
    <scope>NUCLEOTIDE SEQUENCE [LARGE SCALE GENOMIC DNA]</scope>
    <source>
        <strain evidence="1 2">BC31-1-A7</strain>
    </source>
</reference>
<comment type="caution">
    <text evidence="1">The sequence shown here is derived from an EMBL/GenBank/DDBJ whole genome shotgun (WGS) entry which is preliminary data.</text>
</comment>
<name>A0ABS3GBQ0_9FLAO</name>
<accession>A0ABS3GBQ0</accession>
<protein>
    <submittedName>
        <fullName evidence="1">Uncharacterized protein</fullName>
    </submittedName>
</protein>
<evidence type="ECO:0000313" key="1">
    <source>
        <dbReference type="EMBL" id="MBO0356291.1"/>
    </source>
</evidence>
<organism evidence="1 2">
    <name type="scientific">Flagellimonas aurea</name>
    <dbReference type="NCBI Taxonomy" id="2915619"/>
    <lineage>
        <taxon>Bacteria</taxon>
        <taxon>Pseudomonadati</taxon>
        <taxon>Bacteroidota</taxon>
        <taxon>Flavobacteriia</taxon>
        <taxon>Flavobacteriales</taxon>
        <taxon>Flavobacteriaceae</taxon>
        <taxon>Flagellimonas</taxon>
    </lineage>
</organism>
<evidence type="ECO:0000313" key="2">
    <source>
        <dbReference type="Proteomes" id="UP000664044"/>
    </source>
</evidence>
<proteinExistence type="predicted"/>